<reference evidence="1 2" key="2">
    <citation type="journal article" date="2016" name="Genome Announc.">
        <title>Complete Genome Sequence of Sphingopyxis macrogoltabida Strain 203N (NBRC 111659), a Polyethylene Glycol Degrader.</title>
        <authorList>
            <person name="Ohtsubo Y."/>
            <person name="Nonoyama S."/>
            <person name="Nagata Y."/>
            <person name="Numata M."/>
            <person name="Tsuchikane K."/>
            <person name="Hosoyama A."/>
            <person name="Yamazoe A."/>
            <person name="Tsuda M."/>
            <person name="Fujita N."/>
            <person name="Kawai F."/>
        </authorList>
    </citation>
    <scope>NUCLEOTIDE SEQUENCE [LARGE SCALE GENOMIC DNA]</scope>
    <source>
        <strain evidence="1 2">203N</strain>
    </source>
</reference>
<protein>
    <submittedName>
        <fullName evidence="1">Uncharacterized protein</fullName>
    </submittedName>
</protein>
<dbReference type="InterPro" id="IPR011050">
    <property type="entry name" value="Pectin_lyase_fold/virulence"/>
</dbReference>
<dbReference type="AlphaFoldDB" id="A0AAC9FGK4"/>
<reference evidence="2" key="1">
    <citation type="submission" date="2015-11" db="EMBL/GenBank/DDBJ databases">
        <title>Complete genome sequence of a polyethylene-glycol degrader Sphingopyxis macrogoltabida 203N (NBRC 111659).</title>
        <authorList>
            <person name="Yoshiyuki O."/>
            <person name="Shouta N."/>
            <person name="Nagata Y."/>
            <person name="Numata M."/>
            <person name="Tsuchikane K."/>
            <person name="Hosoyama A."/>
            <person name="Yamazoe A."/>
            <person name="Tsuda M."/>
            <person name="Fujita N."/>
            <person name="Kawai F."/>
        </authorList>
    </citation>
    <scope>NUCLEOTIDE SEQUENCE [LARGE SCALE GENOMIC DNA]</scope>
    <source>
        <strain evidence="2">203N</strain>
    </source>
</reference>
<dbReference type="Proteomes" id="UP000076088">
    <property type="component" value="Chromosome"/>
</dbReference>
<evidence type="ECO:0000313" key="1">
    <source>
        <dbReference type="EMBL" id="AMU91618.1"/>
    </source>
</evidence>
<dbReference type="Gene3D" id="2.160.20.10">
    <property type="entry name" value="Single-stranded right-handed beta-helix, Pectin lyase-like"/>
    <property type="match status" value="1"/>
</dbReference>
<proteinExistence type="predicted"/>
<keyword evidence="2" id="KW-1185">Reference proteome</keyword>
<accession>A0AAC9FGK4</accession>
<dbReference type="EMBL" id="CP013344">
    <property type="protein sequence ID" value="AMU91618.1"/>
    <property type="molecule type" value="Genomic_DNA"/>
</dbReference>
<organism evidence="1 2">
    <name type="scientific">Sphingopyxis macrogoltabida</name>
    <name type="common">Sphingomonas macrogoltabidus</name>
    <dbReference type="NCBI Taxonomy" id="33050"/>
    <lineage>
        <taxon>Bacteria</taxon>
        <taxon>Pseudomonadati</taxon>
        <taxon>Pseudomonadota</taxon>
        <taxon>Alphaproteobacteria</taxon>
        <taxon>Sphingomonadales</taxon>
        <taxon>Sphingomonadaceae</taxon>
        <taxon>Sphingopyxis</taxon>
    </lineage>
</organism>
<dbReference type="InterPro" id="IPR012334">
    <property type="entry name" value="Pectin_lyas_fold"/>
</dbReference>
<name>A0AAC9FGK4_SPHMC</name>
<sequence>MTTSFGFDFKATAAGEVIAVDQSGAPISAALYSVTLDSDEGGTLTFSVAPLLSDYSEIYVVGDPALTQPSDFDNAGPSFNPAALTKALDRAAARDLKQQREIDRGFKVPFGESGFMVPRADDRANAFLSFGPDGNPVMSSGTGADAGLRGDLGAAADPGKGAALVWYVPPEAAAIGRPSSAKLGDFVDARDWGARFDWNGVMGTDNYGPIMTAIAVAKLRGGLPVMLPEGVGYLSQAIVNVASASYYSLTPVVSLVGRGANTVLTRNIITPVDITNEAACRASAAIVWAASNGIIDQLTIRDSGAGIVFTESPTAPVNPPTTSVTMGRSRALWIKGCGVGAITFAPLNFYYNWFDAFHIMECQIGIALDWHPNSPYVGAVANCNRNRYSGRISRCWVALWNKAGGTNHFDIDIEGCSGPTPGTAPSGNRYAMPSGLPGGLAVAGAVINGAKSNLNFYRGVYENNDFDIYNEGLQNSFVGDFDAAKCTFVKAPWRFVIPEQSITTTGNDSAVTSLTATPHLNTKTYQGVVVPALTHYQLADRGRELVSTSFGDKHFMANGKTHRRIVDCGAFTSGQAKVIAVQSGVSSDDYMSDSVGILSGRLVGFVTGAGQAIAAKFDILYLRATNRSTTRVFLFNQVNGQATGSGTGGSSNPFTLAATANGTDARIIDLTVTAPALAFDRVILFIDEAQAKDKDL</sequence>
<gene>
    <name evidence="1" type="ORF">ATM17_21620</name>
</gene>
<dbReference type="SUPFAM" id="SSF51126">
    <property type="entry name" value="Pectin lyase-like"/>
    <property type="match status" value="1"/>
</dbReference>
<evidence type="ECO:0000313" key="2">
    <source>
        <dbReference type="Proteomes" id="UP000076088"/>
    </source>
</evidence>